<gene>
    <name evidence="2" type="ORF">HETSPECPRED_002883</name>
</gene>
<dbReference type="GO" id="GO:0009966">
    <property type="term" value="P:regulation of signal transduction"/>
    <property type="evidence" value="ECO:0007669"/>
    <property type="project" value="InterPro"/>
</dbReference>
<keyword evidence="3" id="KW-1185">Reference proteome</keyword>
<comment type="caution">
    <text evidence="2">The sequence shown here is derived from an EMBL/GenBank/DDBJ whole genome shotgun (WGS) entry which is preliminary data.</text>
</comment>
<feature type="compositionally biased region" description="Basic and acidic residues" evidence="1">
    <location>
        <begin position="327"/>
        <end position="341"/>
    </location>
</feature>
<dbReference type="PANTHER" id="PTHR10933:SF9">
    <property type="entry name" value="IMMUNOGLOBULIN-BINDING PROTEIN 1"/>
    <property type="match status" value="1"/>
</dbReference>
<organism evidence="2 3">
    <name type="scientific">Heterodermia speciosa</name>
    <dbReference type="NCBI Taxonomy" id="116794"/>
    <lineage>
        <taxon>Eukaryota</taxon>
        <taxon>Fungi</taxon>
        <taxon>Dikarya</taxon>
        <taxon>Ascomycota</taxon>
        <taxon>Pezizomycotina</taxon>
        <taxon>Lecanoromycetes</taxon>
        <taxon>OSLEUM clade</taxon>
        <taxon>Lecanoromycetidae</taxon>
        <taxon>Caliciales</taxon>
        <taxon>Physciaceae</taxon>
        <taxon>Heterodermia</taxon>
    </lineage>
</organism>
<dbReference type="Gene3D" id="1.25.40.540">
    <property type="entry name" value="TAP42-like family"/>
    <property type="match status" value="1"/>
</dbReference>
<dbReference type="Proteomes" id="UP000664521">
    <property type="component" value="Unassembled WGS sequence"/>
</dbReference>
<dbReference type="GO" id="GO:0005829">
    <property type="term" value="C:cytosol"/>
    <property type="evidence" value="ECO:0007669"/>
    <property type="project" value="TreeGrafter"/>
</dbReference>
<evidence type="ECO:0000313" key="3">
    <source>
        <dbReference type="Proteomes" id="UP000664521"/>
    </source>
</evidence>
<proteinExistence type="predicted"/>
<dbReference type="InterPro" id="IPR038511">
    <property type="entry name" value="TAP42/TAP46-like_sf"/>
</dbReference>
<dbReference type="OrthoDB" id="10261753at2759"/>
<dbReference type="GO" id="GO:0035303">
    <property type="term" value="P:regulation of dephosphorylation"/>
    <property type="evidence" value="ECO:0007669"/>
    <property type="project" value="TreeGrafter"/>
</dbReference>
<dbReference type="AlphaFoldDB" id="A0A8H3J5L6"/>
<feature type="region of interest" description="Disordered" evidence="1">
    <location>
        <begin position="300"/>
        <end position="352"/>
    </location>
</feature>
<reference evidence="2" key="1">
    <citation type="submission" date="2021-03" db="EMBL/GenBank/DDBJ databases">
        <authorList>
            <person name="Tagirdzhanova G."/>
        </authorList>
    </citation>
    <scope>NUCLEOTIDE SEQUENCE</scope>
</reference>
<feature type="compositionally biased region" description="Acidic residues" evidence="1">
    <location>
        <begin position="315"/>
        <end position="325"/>
    </location>
</feature>
<evidence type="ECO:0008006" key="4">
    <source>
        <dbReference type="Google" id="ProtNLM"/>
    </source>
</evidence>
<dbReference type="Pfam" id="PF04177">
    <property type="entry name" value="TAP42"/>
    <property type="match status" value="1"/>
</dbReference>
<dbReference type="EMBL" id="CAJPDS010000178">
    <property type="protein sequence ID" value="CAF9941171.1"/>
    <property type="molecule type" value="Genomic_DNA"/>
</dbReference>
<protein>
    <recommendedName>
        <fullName evidence="4">TAP42-like protein</fullName>
    </recommendedName>
</protein>
<evidence type="ECO:0000256" key="1">
    <source>
        <dbReference type="SAM" id="MobiDB-lite"/>
    </source>
</evidence>
<dbReference type="InterPro" id="IPR007304">
    <property type="entry name" value="TAP46-like"/>
</dbReference>
<accession>A0A8H3J5L6</accession>
<dbReference type="GO" id="GO:0051721">
    <property type="term" value="F:protein phosphatase 2A binding"/>
    <property type="evidence" value="ECO:0007669"/>
    <property type="project" value="TreeGrafter"/>
</dbReference>
<feature type="compositionally biased region" description="Polar residues" evidence="1">
    <location>
        <begin position="342"/>
        <end position="352"/>
    </location>
</feature>
<name>A0A8H3J5L6_9LECA</name>
<dbReference type="PANTHER" id="PTHR10933">
    <property type="entry name" value="IMMUNOGLOBULIN-BINDING PROTEIN 1"/>
    <property type="match status" value="1"/>
</dbReference>
<sequence>MEPETSIRSCFASAQAHRKSLENSPDTTTTQYQENLQAAIASLRECRNLADRISLFSPNETEDDIATLDLQYILIDYYLAELTLKDCVSSRKSVLEMARRTYERYLGLLENYGMLSKADQKLHERFLDNRSEFALLSSSDLSARRDTKISRLKQEQELKLKLEHLKHVPIPLQDDDTMIREVYLAEIQLCTHHTFHALDMIAQEIKILALMPPTPPAELPADERDRKIMNGDGYYSDRLDPSYLLGNSKRGPILSKDGKPLQPFTLLDSRQRLRDGVFRPDHSLPTMTIDEYLAEEKRRGGIVDGGGSHSGPPAEIDEGDMENADQETMKAREWDDFKEQNPKGSGNTLNRG</sequence>
<evidence type="ECO:0000313" key="2">
    <source>
        <dbReference type="EMBL" id="CAF9941171.1"/>
    </source>
</evidence>